<evidence type="ECO:0000313" key="2">
    <source>
        <dbReference type="Proteomes" id="UP001344906"/>
    </source>
</evidence>
<dbReference type="Proteomes" id="UP001344906">
    <property type="component" value="Unassembled WGS sequence"/>
</dbReference>
<name>A0ABQ6G371_9CHLR</name>
<evidence type="ECO:0000313" key="1">
    <source>
        <dbReference type="EMBL" id="GLV60329.1"/>
    </source>
</evidence>
<dbReference type="EMBL" id="BSRI01000002">
    <property type="protein sequence ID" value="GLV60329.1"/>
    <property type="molecule type" value="Genomic_DNA"/>
</dbReference>
<keyword evidence="2" id="KW-1185">Reference proteome</keyword>
<reference evidence="1 2" key="1">
    <citation type="submission" date="2023-02" db="EMBL/GenBank/DDBJ databases">
        <title>Dictyobacter halimunensis sp. nov., a new member of the class Ktedonobacteria from forest soil in a geothermal area.</title>
        <authorList>
            <person name="Rachmania M.K."/>
            <person name="Ningsih F."/>
            <person name="Sakai Y."/>
            <person name="Yabe S."/>
            <person name="Yokota A."/>
            <person name="Sjamsuridzal W."/>
        </authorList>
    </citation>
    <scope>NUCLEOTIDE SEQUENCE [LARGE SCALE GENOMIC DNA]</scope>
    <source>
        <strain evidence="1 2">S3.2.2.5</strain>
    </source>
</reference>
<comment type="caution">
    <text evidence="1">The sequence shown here is derived from an EMBL/GenBank/DDBJ whole genome shotgun (WGS) entry which is preliminary data.</text>
</comment>
<proteinExistence type="predicted"/>
<gene>
    <name evidence="1" type="ORF">KDH_71490</name>
</gene>
<protein>
    <submittedName>
        <fullName evidence="1">Uncharacterized protein</fullName>
    </submittedName>
</protein>
<accession>A0ABQ6G371</accession>
<organism evidence="1 2">
    <name type="scientific">Dictyobacter halimunensis</name>
    <dbReference type="NCBI Taxonomy" id="3026934"/>
    <lineage>
        <taxon>Bacteria</taxon>
        <taxon>Bacillati</taxon>
        <taxon>Chloroflexota</taxon>
        <taxon>Ktedonobacteria</taxon>
        <taxon>Ktedonobacterales</taxon>
        <taxon>Dictyobacteraceae</taxon>
        <taxon>Dictyobacter</taxon>
    </lineage>
</organism>
<sequence>MKGFSDIRVFGGVEEDHEGYVYYRYHGMGVAGIGGAYGGSCCSGDRGQSQE</sequence>